<proteinExistence type="inferred from homology"/>
<dbReference type="Pfam" id="PF01420">
    <property type="entry name" value="Methylase_S"/>
    <property type="match status" value="1"/>
</dbReference>
<sequence length="285" mass="31490">MKLPTPTYETQRLIADYLDRETARIDALVAEKEKMLALLEEKRAALISRAVTRGLDPNAPLKPSNAPWFDKTPLSWSVERLKWVIQSVSSGVSVNASDQPIEGDGFGVLKTSAVAGGAFVPGENKLVWDTEYDRLACPVTKNTIIMSRMNTPNLVGESGYVPEDYPNLFLPDRLWQISFDENRVFVPFVALLLSCKEARHALSSKATGTSPSMKNLAIEEMSSLLVPVPPLEEQVSIYREVARHEAITNPLRSEITNSLELLHERRAALITAAVTGQISVEEMSA</sequence>
<evidence type="ECO:0000313" key="6">
    <source>
        <dbReference type="Proteomes" id="UP000830055"/>
    </source>
</evidence>
<evidence type="ECO:0000256" key="3">
    <source>
        <dbReference type="ARBA" id="ARBA00023125"/>
    </source>
</evidence>
<name>A0ABM7WCE9_9BACT</name>
<comment type="similarity">
    <text evidence="1">Belongs to the type-I restriction system S methylase family.</text>
</comment>
<evidence type="ECO:0000256" key="1">
    <source>
        <dbReference type="ARBA" id="ARBA00010923"/>
    </source>
</evidence>
<dbReference type="InterPro" id="IPR000055">
    <property type="entry name" value="Restrct_endonuc_typeI_TRD"/>
</dbReference>
<dbReference type="Gene3D" id="3.90.220.20">
    <property type="entry name" value="DNA methylase specificity domains"/>
    <property type="match status" value="2"/>
</dbReference>
<accession>A0ABM7WCE9</accession>
<gene>
    <name evidence="5" type="ORF">DPPLL_30010</name>
</gene>
<dbReference type="PANTHER" id="PTHR43140">
    <property type="entry name" value="TYPE-1 RESTRICTION ENZYME ECOKI SPECIFICITY PROTEIN"/>
    <property type="match status" value="1"/>
</dbReference>
<feature type="domain" description="Type I restriction modification DNA specificity" evidence="4">
    <location>
        <begin position="137"/>
        <end position="260"/>
    </location>
</feature>
<dbReference type="InterPro" id="IPR044946">
    <property type="entry name" value="Restrct_endonuc_typeI_TRD_sf"/>
</dbReference>
<dbReference type="PANTHER" id="PTHR43140:SF1">
    <property type="entry name" value="TYPE I RESTRICTION ENZYME ECOKI SPECIFICITY SUBUNIT"/>
    <property type="match status" value="1"/>
</dbReference>
<evidence type="ECO:0000259" key="4">
    <source>
        <dbReference type="Pfam" id="PF01420"/>
    </source>
</evidence>
<keyword evidence="6" id="KW-1185">Reference proteome</keyword>
<keyword evidence="3" id="KW-0238">DNA-binding</keyword>
<keyword evidence="2" id="KW-0680">Restriction system</keyword>
<dbReference type="Proteomes" id="UP000830055">
    <property type="component" value="Chromosome"/>
</dbReference>
<organism evidence="5 6">
    <name type="scientific">Desulfofustis limnaeus</name>
    <dbReference type="NCBI Taxonomy" id="2740163"/>
    <lineage>
        <taxon>Bacteria</taxon>
        <taxon>Pseudomonadati</taxon>
        <taxon>Thermodesulfobacteriota</taxon>
        <taxon>Desulfobulbia</taxon>
        <taxon>Desulfobulbales</taxon>
        <taxon>Desulfocapsaceae</taxon>
        <taxon>Desulfofustis</taxon>
    </lineage>
</organism>
<dbReference type="InterPro" id="IPR051212">
    <property type="entry name" value="Type-I_RE_S_subunit"/>
</dbReference>
<evidence type="ECO:0000256" key="2">
    <source>
        <dbReference type="ARBA" id="ARBA00022747"/>
    </source>
</evidence>
<evidence type="ECO:0000313" key="5">
    <source>
        <dbReference type="EMBL" id="BDD88636.1"/>
    </source>
</evidence>
<reference evidence="5 6" key="1">
    <citation type="submission" date="2022-01" db="EMBL/GenBank/DDBJ databases">
        <title>Desulfofustis limnae sp. nov., a novel mesophilic sulfate-reducing bacterium isolated from marsh soil.</title>
        <authorList>
            <person name="Watanabe M."/>
            <person name="Takahashi A."/>
            <person name="Kojima H."/>
            <person name="Fukui M."/>
        </authorList>
    </citation>
    <scope>NUCLEOTIDE SEQUENCE [LARGE SCALE GENOMIC DNA]</scope>
    <source>
        <strain evidence="5 6">PPLL</strain>
    </source>
</reference>
<dbReference type="EMBL" id="AP025516">
    <property type="protein sequence ID" value="BDD88636.1"/>
    <property type="molecule type" value="Genomic_DNA"/>
</dbReference>
<dbReference type="SUPFAM" id="SSF116734">
    <property type="entry name" value="DNA methylase specificity domain"/>
    <property type="match status" value="2"/>
</dbReference>
<protein>
    <recommendedName>
        <fullName evidence="4">Type I restriction modification DNA specificity domain-containing protein</fullName>
    </recommendedName>
</protein>